<organism evidence="1 2">
    <name type="scientific">Thelonectria olida</name>
    <dbReference type="NCBI Taxonomy" id="1576542"/>
    <lineage>
        <taxon>Eukaryota</taxon>
        <taxon>Fungi</taxon>
        <taxon>Dikarya</taxon>
        <taxon>Ascomycota</taxon>
        <taxon>Pezizomycotina</taxon>
        <taxon>Sordariomycetes</taxon>
        <taxon>Hypocreomycetidae</taxon>
        <taxon>Hypocreales</taxon>
        <taxon>Nectriaceae</taxon>
        <taxon>Thelonectria</taxon>
    </lineage>
</organism>
<dbReference type="InterPro" id="IPR011051">
    <property type="entry name" value="RmlC_Cupin_sf"/>
</dbReference>
<protein>
    <recommendedName>
        <fullName evidence="3">(S)-ureidoglycine aminohydrolase cupin domain-containing protein</fullName>
    </recommendedName>
</protein>
<reference evidence="1 2" key="1">
    <citation type="journal article" date="2021" name="Nat. Commun.">
        <title>Genetic determinants of endophytism in the Arabidopsis root mycobiome.</title>
        <authorList>
            <person name="Mesny F."/>
            <person name="Miyauchi S."/>
            <person name="Thiergart T."/>
            <person name="Pickel B."/>
            <person name="Atanasova L."/>
            <person name="Karlsson M."/>
            <person name="Huettel B."/>
            <person name="Barry K.W."/>
            <person name="Haridas S."/>
            <person name="Chen C."/>
            <person name="Bauer D."/>
            <person name="Andreopoulos W."/>
            <person name="Pangilinan J."/>
            <person name="LaButti K."/>
            <person name="Riley R."/>
            <person name="Lipzen A."/>
            <person name="Clum A."/>
            <person name="Drula E."/>
            <person name="Henrissat B."/>
            <person name="Kohler A."/>
            <person name="Grigoriev I.V."/>
            <person name="Martin F.M."/>
            <person name="Hacquard S."/>
        </authorList>
    </citation>
    <scope>NUCLEOTIDE SEQUENCE [LARGE SCALE GENOMIC DNA]</scope>
    <source>
        <strain evidence="1 2">MPI-CAGE-CH-0241</strain>
    </source>
</reference>
<evidence type="ECO:0000313" key="1">
    <source>
        <dbReference type="EMBL" id="KAH6873440.1"/>
    </source>
</evidence>
<name>A0A9P8VSG1_9HYPO</name>
<accession>A0A9P8VSG1</accession>
<dbReference type="OrthoDB" id="3745575at2759"/>
<dbReference type="Gene3D" id="2.60.120.10">
    <property type="entry name" value="Jelly Rolls"/>
    <property type="match status" value="1"/>
</dbReference>
<keyword evidence="2" id="KW-1185">Reference proteome</keyword>
<gene>
    <name evidence="1" type="ORF">B0T10DRAFT_416557</name>
</gene>
<dbReference type="AlphaFoldDB" id="A0A9P8VSG1"/>
<proteinExistence type="predicted"/>
<comment type="caution">
    <text evidence="1">The sequence shown here is derived from an EMBL/GenBank/DDBJ whole genome shotgun (WGS) entry which is preliminary data.</text>
</comment>
<dbReference type="EMBL" id="JAGPYM010000046">
    <property type="protein sequence ID" value="KAH6873440.1"/>
    <property type="molecule type" value="Genomic_DNA"/>
</dbReference>
<dbReference type="Proteomes" id="UP000777438">
    <property type="component" value="Unassembled WGS sequence"/>
</dbReference>
<evidence type="ECO:0000313" key="2">
    <source>
        <dbReference type="Proteomes" id="UP000777438"/>
    </source>
</evidence>
<dbReference type="InterPro" id="IPR014710">
    <property type="entry name" value="RmlC-like_jellyroll"/>
</dbReference>
<evidence type="ECO:0008006" key="3">
    <source>
        <dbReference type="Google" id="ProtNLM"/>
    </source>
</evidence>
<dbReference type="SUPFAM" id="SSF51182">
    <property type="entry name" value="RmlC-like cupins"/>
    <property type="match status" value="1"/>
</dbReference>
<sequence length="124" mass="13580">MPASKSNESGSANPADVPYGSWESFPWEPFPDYGGTKSIIYRSTDGKIVAGLRSLARERSSGLVDEALFVTEGWIKFRIGDGEAFTQKKGDFCYLRKGHVVHMEISDDCGNVAAFINTEPVTLV</sequence>